<evidence type="ECO:0000313" key="1">
    <source>
        <dbReference type="EMBL" id="GIH16352.1"/>
    </source>
</evidence>
<organism evidence="1 2">
    <name type="scientific">Rugosimonospora africana</name>
    <dbReference type="NCBI Taxonomy" id="556532"/>
    <lineage>
        <taxon>Bacteria</taxon>
        <taxon>Bacillati</taxon>
        <taxon>Actinomycetota</taxon>
        <taxon>Actinomycetes</taxon>
        <taxon>Micromonosporales</taxon>
        <taxon>Micromonosporaceae</taxon>
        <taxon>Rugosimonospora</taxon>
    </lineage>
</organism>
<evidence type="ECO:0008006" key="3">
    <source>
        <dbReference type="Google" id="ProtNLM"/>
    </source>
</evidence>
<keyword evidence="2" id="KW-1185">Reference proteome</keyword>
<dbReference type="AlphaFoldDB" id="A0A8J3QUI9"/>
<protein>
    <recommendedName>
        <fullName evidence="3">NlpC/P60 family protein</fullName>
    </recommendedName>
</protein>
<dbReference type="Gene3D" id="3.90.1720.10">
    <property type="entry name" value="endopeptidase domain like (from Nostoc punctiforme)"/>
    <property type="match status" value="1"/>
</dbReference>
<gene>
    <name evidence="1" type="ORF">Raf01_45240</name>
</gene>
<comment type="caution">
    <text evidence="1">The sequence shown here is derived from an EMBL/GenBank/DDBJ whole genome shotgun (WGS) entry which is preliminary data.</text>
</comment>
<proteinExistence type="predicted"/>
<dbReference type="EMBL" id="BONZ01000042">
    <property type="protein sequence ID" value="GIH16352.1"/>
    <property type="molecule type" value="Genomic_DNA"/>
</dbReference>
<dbReference type="Proteomes" id="UP000642748">
    <property type="component" value="Unassembled WGS sequence"/>
</dbReference>
<name>A0A8J3QUI9_9ACTN</name>
<reference evidence="1" key="1">
    <citation type="submission" date="2021-01" db="EMBL/GenBank/DDBJ databases">
        <title>Whole genome shotgun sequence of Rugosimonospora africana NBRC 104875.</title>
        <authorList>
            <person name="Komaki H."/>
            <person name="Tamura T."/>
        </authorList>
    </citation>
    <scope>NUCLEOTIDE SEQUENCE</scope>
    <source>
        <strain evidence="1">NBRC 104875</strain>
    </source>
</reference>
<evidence type="ECO:0000313" key="2">
    <source>
        <dbReference type="Proteomes" id="UP000642748"/>
    </source>
</evidence>
<dbReference type="SUPFAM" id="SSF54001">
    <property type="entry name" value="Cysteine proteinases"/>
    <property type="match status" value="1"/>
</dbReference>
<sequence length="353" mass="37211">MTTGKLLGGIVAAILGMVVVCGLGAATLVDGGSTGCAVPMISQAAVAAPAGGWPQVGNYRPDQVALAAVIVSVGEQMGIPVRGPVIAVATAIQESDLTNPAGGDRDSVGLFQQRPSQGWGTPDQLHDPVYASRMFYARLQAIPGWQDMSLTGAAQAVQRSAYPDAYARWEPDATMLVDAVGSSNWRTIPGDLEKCPVDCPRLVNPNEQSSPSPGCMDGSAVLTRAATWVSAWKGGPVPYLSSSEPASWFHGYRRDCSGYVSMALGLAGPGLDTAGLAARSAPISKTDLRAGDLLINPTPDLAGHVVIFDHWTDPTMTSYLGYEQSGDGGTHHRVIPYPYFADYQMSPYRFLNR</sequence>
<accession>A0A8J3QUI9</accession>
<dbReference type="InterPro" id="IPR038765">
    <property type="entry name" value="Papain-like_cys_pep_sf"/>
</dbReference>